<comment type="caution">
    <text evidence="2">The sequence shown here is derived from an EMBL/GenBank/DDBJ whole genome shotgun (WGS) entry which is preliminary data.</text>
</comment>
<gene>
    <name evidence="2" type="ORF">E0L32_003143</name>
</gene>
<proteinExistence type="predicted"/>
<feature type="region of interest" description="Disordered" evidence="1">
    <location>
        <begin position="1"/>
        <end position="49"/>
    </location>
</feature>
<dbReference type="AlphaFoldDB" id="A0A507BLE1"/>
<name>A0A507BLE1_9PEZI</name>
<evidence type="ECO:0000313" key="2">
    <source>
        <dbReference type="EMBL" id="TPX17500.1"/>
    </source>
</evidence>
<keyword evidence="3" id="KW-1185">Reference proteome</keyword>
<dbReference type="OrthoDB" id="4775902at2759"/>
<accession>A0A507BLE1</accession>
<dbReference type="RefSeq" id="XP_030999211.1">
    <property type="nucleotide sequence ID" value="XM_031137411.1"/>
</dbReference>
<protein>
    <submittedName>
        <fullName evidence="2">Uncharacterized protein</fullName>
    </submittedName>
</protein>
<dbReference type="Proteomes" id="UP000319257">
    <property type="component" value="Unassembled WGS sequence"/>
</dbReference>
<dbReference type="EMBL" id="SKBQ01000013">
    <property type="protein sequence ID" value="TPX17500.1"/>
    <property type="molecule type" value="Genomic_DNA"/>
</dbReference>
<evidence type="ECO:0000313" key="3">
    <source>
        <dbReference type="Proteomes" id="UP000319257"/>
    </source>
</evidence>
<dbReference type="InParanoid" id="A0A507BLE1"/>
<sequence>MPGHPTWNLPNWDLREREDNGNRQLRACQTPGPLGPTRTGSPVSSDVEWDEDIDMDFESGNDDTAAEDINGDSTEDLVHDQAQSEPSSWNMARFLLNQERDRFCLWRFGFSESELDQLVKGSDGGGTQTNVFGIAMLQSVVHIGKALHDQTRIAQGADENSCYHGLDLEIKKAQQLIQGACGNVSSCLSSTPDVSERGSTTYSFAVTIGDDDEPKDLYSIIKSNIVTLQELNASLLNTLNDMTPEVRKQSEPHADSCVSDIE</sequence>
<organism evidence="2 3">
    <name type="scientific">Thyridium curvatum</name>
    <dbReference type="NCBI Taxonomy" id="1093900"/>
    <lineage>
        <taxon>Eukaryota</taxon>
        <taxon>Fungi</taxon>
        <taxon>Dikarya</taxon>
        <taxon>Ascomycota</taxon>
        <taxon>Pezizomycotina</taxon>
        <taxon>Sordariomycetes</taxon>
        <taxon>Sordariomycetidae</taxon>
        <taxon>Thyridiales</taxon>
        <taxon>Thyridiaceae</taxon>
        <taxon>Thyridium</taxon>
    </lineage>
</organism>
<reference evidence="2 3" key="1">
    <citation type="submission" date="2019-06" db="EMBL/GenBank/DDBJ databases">
        <title>Draft genome sequence of the filamentous fungus Phialemoniopsis curvata isolated from diesel fuel.</title>
        <authorList>
            <person name="Varaljay V.A."/>
            <person name="Lyon W.J."/>
            <person name="Crouch A.L."/>
            <person name="Drake C.E."/>
            <person name="Hollomon J.M."/>
            <person name="Nadeau L.J."/>
            <person name="Nunn H.S."/>
            <person name="Stevenson B.S."/>
            <person name="Bojanowski C.L."/>
            <person name="Crookes-Goodson W.J."/>
        </authorList>
    </citation>
    <scope>NUCLEOTIDE SEQUENCE [LARGE SCALE GENOMIC DNA]</scope>
    <source>
        <strain evidence="2 3">D216</strain>
    </source>
</reference>
<evidence type="ECO:0000256" key="1">
    <source>
        <dbReference type="SAM" id="MobiDB-lite"/>
    </source>
</evidence>
<dbReference type="GeneID" id="41970590"/>